<dbReference type="Proteomes" id="UP000663874">
    <property type="component" value="Unassembled WGS sequence"/>
</dbReference>
<organism evidence="2 3">
    <name type="scientific">Rotaria sordida</name>
    <dbReference type="NCBI Taxonomy" id="392033"/>
    <lineage>
        <taxon>Eukaryota</taxon>
        <taxon>Metazoa</taxon>
        <taxon>Spiralia</taxon>
        <taxon>Gnathifera</taxon>
        <taxon>Rotifera</taxon>
        <taxon>Eurotatoria</taxon>
        <taxon>Bdelloidea</taxon>
        <taxon>Philodinida</taxon>
        <taxon>Philodinidae</taxon>
        <taxon>Rotaria</taxon>
    </lineage>
</organism>
<evidence type="ECO:0000313" key="2">
    <source>
        <dbReference type="EMBL" id="CAF3995899.1"/>
    </source>
</evidence>
<evidence type="ECO:0000313" key="3">
    <source>
        <dbReference type="Proteomes" id="UP000663874"/>
    </source>
</evidence>
<gene>
    <name evidence="2" type="ORF">FNK824_LOCUS25662</name>
</gene>
<proteinExistence type="predicted"/>
<dbReference type="EMBL" id="CAJOBE010006094">
    <property type="protein sequence ID" value="CAF3995899.1"/>
    <property type="molecule type" value="Genomic_DNA"/>
</dbReference>
<dbReference type="AlphaFoldDB" id="A0A819NJT7"/>
<sequence>FLIDHSLKVDSIDFYHRIFDIDFLKHFYNQVKLSQMNGFNRIRSTLRREDFPILSRHLSSYERFDLSTSSQGGGGASTTTSLQNLNTINNLSS</sequence>
<accession>A0A819NJT7</accession>
<feature type="compositionally biased region" description="Polar residues" evidence="1">
    <location>
        <begin position="82"/>
        <end position="93"/>
    </location>
</feature>
<reference evidence="2" key="1">
    <citation type="submission" date="2021-02" db="EMBL/GenBank/DDBJ databases">
        <authorList>
            <person name="Nowell W R."/>
        </authorList>
    </citation>
    <scope>NUCLEOTIDE SEQUENCE</scope>
</reference>
<feature type="region of interest" description="Disordered" evidence="1">
    <location>
        <begin position="66"/>
        <end position="93"/>
    </location>
</feature>
<feature type="non-terminal residue" evidence="2">
    <location>
        <position position="1"/>
    </location>
</feature>
<name>A0A819NJT7_9BILA</name>
<evidence type="ECO:0000256" key="1">
    <source>
        <dbReference type="SAM" id="MobiDB-lite"/>
    </source>
</evidence>
<protein>
    <submittedName>
        <fullName evidence="2">Uncharacterized protein</fullName>
    </submittedName>
</protein>
<comment type="caution">
    <text evidence="2">The sequence shown here is derived from an EMBL/GenBank/DDBJ whole genome shotgun (WGS) entry which is preliminary data.</text>
</comment>